<evidence type="ECO:0000313" key="2">
    <source>
        <dbReference type="Proteomes" id="UP000887013"/>
    </source>
</evidence>
<keyword evidence="2" id="KW-1185">Reference proteome</keyword>
<comment type="caution">
    <text evidence="1">The sequence shown here is derived from an EMBL/GenBank/DDBJ whole genome shotgun (WGS) entry which is preliminary data.</text>
</comment>
<gene>
    <name evidence="1" type="ORF">NPIL_604631</name>
</gene>
<dbReference type="AlphaFoldDB" id="A0A8X6M6B4"/>
<dbReference type="Proteomes" id="UP000887013">
    <property type="component" value="Unassembled WGS sequence"/>
</dbReference>
<evidence type="ECO:0000313" key="1">
    <source>
        <dbReference type="EMBL" id="GFS31347.1"/>
    </source>
</evidence>
<proteinExistence type="predicted"/>
<sequence>MIDPAIEEANTLDLYGRCHADQNGRLSGCERFCCNEQVSKELMAEKTLHRILLGAYEVHLELRRGEI</sequence>
<dbReference type="EMBL" id="BMAW01087746">
    <property type="protein sequence ID" value="GFS31347.1"/>
    <property type="molecule type" value="Genomic_DNA"/>
</dbReference>
<organism evidence="1 2">
    <name type="scientific">Nephila pilipes</name>
    <name type="common">Giant wood spider</name>
    <name type="synonym">Nephila maculata</name>
    <dbReference type="NCBI Taxonomy" id="299642"/>
    <lineage>
        <taxon>Eukaryota</taxon>
        <taxon>Metazoa</taxon>
        <taxon>Ecdysozoa</taxon>
        <taxon>Arthropoda</taxon>
        <taxon>Chelicerata</taxon>
        <taxon>Arachnida</taxon>
        <taxon>Araneae</taxon>
        <taxon>Araneomorphae</taxon>
        <taxon>Entelegynae</taxon>
        <taxon>Araneoidea</taxon>
        <taxon>Nephilidae</taxon>
        <taxon>Nephila</taxon>
    </lineage>
</organism>
<reference evidence="1" key="1">
    <citation type="submission" date="2020-08" db="EMBL/GenBank/DDBJ databases">
        <title>Multicomponent nature underlies the extraordinary mechanical properties of spider dragline silk.</title>
        <authorList>
            <person name="Kono N."/>
            <person name="Nakamura H."/>
            <person name="Mori M."/>
            <person name="Yoshida Y."/>
            <person name="Ohtoshi R."/>
            <person name="Malay A.D."/>
            <person name="Moran D.A.P."/>
            <person name="Tomita M."/>
            <person name="Numata K."/>
            <person name="Arakawa K."/>
        </authorList>
    </citation>
    <scope>NUCLEOTIDE SEQUENCE</scope>
</reference>
<name>A0A8X6M6B4_NEPPI</name>
<accession>A0A8X6M6B4</accession>
<protein>
    <submittedName>
        <fullName evidence="1">Uncharacterized protein</fullName>
    </submittedName>
</protein>